<organism evidence="2">
    <name type="scientific">viral metagenome</name>
    <dbReference type="NCBI Taxonomy" id="1070528"/>
    <lineage>
        <taxon>unclassified sequences</taxon>
        <taxon>metagenomes</taxon>
        <taxon>organismal metagenomes</taxon>
    </lineage>
</organism>
<sequence length="58" mass="6922">MKLPQIGDYFAIPFFLWLVIYFYRKSEKQELTVEEKVLFLFCCGGLLADLSFIVFDLY</sequence>
<feature type="transmembrane region" description="Helical" evidence="1">
    <location>
        <begin position="36"/>
        <end position="55"/>
    </location>
</feature>
<keyword evidence="1" id="KW-1133">Transmembrane helix</keyword>
<accession>A0A6C0K835</accession>
<reference evidence="2" key="1">
    <citation type="journal article" date="2020" name="Nature">
        <title>Giant virus diversity and host interactions through global metagenomics.</title>
        <authorList>
            <person name="Schulz F."/>
            <person name="Roux S."/>
            <person name="Paez-Espino D."/>
            <person name="Jungbluth S."/>
            <person name="Walsh D.A."/>
            <person name="Denef V.J."/>
            <person name="McMahon K.D."/>
            <person name="Konstantinidis K.T."/>
            <person name="Eloe-Fadrosh E.A."/>
            <person name="Kyrpides N.C."/>
            <person name="Woyke T."/>
        </authorList>
    </citation>
    <scope>NUCLEOTIDE SEQUENCE</scope>
    <source>
        <strain evidence="2">GVMAG-S-1101182-85</strain>
    </source>
</reference>
<keyword evidence="1" id="KW-0812">Transmembrane</keyword>
<proteinExistence type="predicted"/>
<dbReference type="EMBL" id="MN740827">
    <property type="protein sequence ID" value="QHU13879.1"/>
    <property type="molecule type" value="Genomic_DNA"/>
</dbReference>
<evidence type="ECO:0000313" key="2">
    <source>
        <dbReference type="EMBL" id="QHU13879.1"/>
    </source>
</evidence>
<protein>
    <submittedName>
        <fullName evidence="2">Uncharacterized protein</fullName>
    </submittedName>
</protein>
<evidence type="ECO:0000256" key="1">
    <source>
        <dbReference type="SAM" id="Phobius"/>
    </source>
</evidence>
<name>A0A6C0K835_9ZZZZ</name>
<keyword evidence="1" id="KW-0472">Membrane</keyword>
<dbReference type="AlphaFoldDB" id="A0A6C0K835"/>
<feature type="transmembrane region" description="Helical" evidence="1">
    <location>
        <begin position="6"/>
        <end position="24"/>
    </location>
</feature>